<dbReference type="Proteomes" id="UP000001578">
    <property type="component" value="Chromosome"/>
</dbReference>
<dbReference type="InterPro" id="IPR027393">
    <property type="entry name" value="Virus_scaffolding_prot_C"/>
</dbReference>
<protein>
    <recommendedName>
        <fullName evidence="1">IDEAL domain-containing protein</fullName>
    </recommendedName>
</protein>
<organism evidence="2 3">
    <name type="scientific">Geobacillus thermodenitrificans (strain NG80-2)</name>
    <dbReference type="NCBI Taxonomy" id="420246"/>
    <lineage>
        <taxon>Bacteria</taxon>
        <taxon>Bacillati</taxon>
        <taxon>Bacillota</taxon>
        <taxon>Bacilli</taxon>
        <taxon>Bacillales</taxon>
        <taxon>Anoxybacillaceae</taxon>
        <taxon>Geobacillus</taxon>
    </lineage>
</organism>
<evidence type="ECO:0000313" key="2">
    <source>
        <dbReference type="EMBL" id="ABO66276.1"/>
    </source>
</evidence>
<dbReference type="KEGG" id="gtn:GTNG_0898"/>
<proteinExistence type="predicted"/>
<dbReference type="AlphaFoldDB" id="A4ILS2"/>
<dbReference type="EMBL" id="CP000557">
    <property type="protein sequence ID" value="ABO66276.1"/>
    <property type="molecule type" value="Genomic_DNA"/>
</dbReference>
<name>A4ILS2_GEOTN</name>
<sequence>MTKNIYLNFLYIFTKKDDNIKKGTPSFPYGRELTMYEKQYPNEGAILFNQPEEKSSYGPMAEQVLKEALFQFQRKKLMEKIDEALATGNKPLFVKLSAQYNDLLKKYGA</sequence>
<dbReference type="Gene3D" id="4.10.810.10">
    <property type="entry name" value="Virus Scaffolding Protein, Chain A"/>
    <property type="match status" value="1"/>
</dbReference>
<accession>A4ILS2</accession>
<dbReference type="InterPro" id="IPR014957">
    <property type="entry name" value="IDEAL_dom"/>
</dbReference>
<evidence type="ECO:0000259" key="1">
    <source>
        <dbReference type="SMART" id="SM00914"/>
    </source>
</evidence>
<reference evidence="2 3" key="1">
    <citation type="journal article" date="2007" name="Proc. Natl. Acad. Sci. U.S.A.">
        <title>Genome and proteome of long-chain alkane degrading Geobacillus thermodenitrificans NG80-2 isolated from a deep-subsurface oil reservoir.</title>
        <authorList>
            <person name="Feng L."/>
            <person name="Wang W."/>
            <person name="Cheng J."/>
            <person name="Ren Y."/>
            <person name="Zhao G."/>
            <person name="Gao C."/>
            <person name="Tang Y."/>
            <person name="Liu X."/>
            <person name="Han W."/>
            <person name="Peng X."/>
            <person name="Liu R."/>
            <person name="Wang L."/>
        </authorList>
    </citation>
    <scope>NUCLEOTIDE SEQUENCE [LARGE SCALE GENOMIC DNA]</scope>
    <source>
        <strain evidence="2 3">NG80-2</strain>
    </source>
</reference>
<gene>
    <name evidence="2" type="ordered locus">GTNG_0898</name>
</gene>
<dbReference type="Pfam" id="PF08858">
    <property type="entry name" value="IDEAL"/>
    <property type="match status" value="1"/>
</dbReference>
<dbReference type="HOGENOM" id="CLU_173923_0_0_9"/>
<dbReference type="SMART" id="SM00914">
    <property type="entry name" value="IDEAL"/>
    <property type="match status" value="1"/>
</dbReference>
<evidence type="ECO:0000313" key="3">
    <source>
        <dbReference type="Proteomes" id="UP000001578"/>
    </source>
</evidence>
<feature type="domain" description="IDEAL" evidence="1">
    <location>
        <begin position="64"/>
        <end position="100"/>
    </location>
</feature>
<dbReference type="eggNOG" id="COG5582">
    <property type="taxonomic scope" value="Bacteria"/>
</dbReference>